<dbReference type="InterPro" id="IPR001567">
    <property type="entry name" value="Pept_M3A_M3B_dom"/>
</dbReference>
<dbReference type="Proteomes" id="UP000050482">
    <property type="component" value="Unassembled WGS sequence"/>
</dbReference>
<dbReference type="GO" id="GO:0004222">
    <property type="term" value="F:metalloendopeptidase activity"/>
    <property type="evidence" value="ECO:0007669"/>
    <property type="project" value="InterPro"/>
</dbReference>
<evidence type="ECO:0000256" key="4">
    <source>
        <dbReference type="ARBA" id="ARBA00022833"/>
    </source>
</evidence>
<comment type="caution">
    <text evidence="8">The sequence shown here is derived from an EMBL/GenBank/DDBJ whole genome shotgun (WGS) entry which is preliminary data.</text>
</comment>
<keyword evidence="1 6" id="KW-0645">Protease</keyword>
<evidence type="ECO:0000256" key="5">
    <source>
        <dbReference type="ARBA" id="ARBA00023049"/>
    </source>
</evidence>
<evidence type="ECO:0000313" key="9">
    <source>
        <dbReference type="Proteomes" id="UP000050482"/>
    </source>
</evidence>
<dbReference type="Pfam" id="PF01432">
    <property type="entry name" value="Peptidase_M3"/>
    <property type="match status" value="2"/>
</dbReference>
<evidence type="ECO:0000256" key="1">
    <source>
        <dbReference type="ARBA" id="ARBA00022670"/>
    </source>
</evidence>
<keyword evidence="9" id="KW-1185">Reference proteome</keyword>
<dbReference type="InterPro" id="IPR011976">
    <property type="entry name" value="Pept_M3B_oligopep-rel"/>
</dbReference>
<feature type="domain" description="Peptidase M3A/M3B catalytic" evidence="7">
    <location>
        <begin position="312"/>
        <end position="544"/>
    </location>
</feature>
<keyword evidence="3 6" id="KW-0378">Hydrolase</keyword>
<name>A0A0N8PPG7_9BACL</name>
<reference evidence="8 9" key="1">
    <citation type="submission" date="2015-09" db="EMBL/GenBank/DDBJ databases">
        <title>Draft genome sequence of Alicyclobacillus ferrooxydans DSM 22381.</title>
        <authorList>
            <person name="Hemp J."/>
        </authorList>
    </citation>
    <scope>NUCLEOTIDE SEQUENCE [LARGE SCALE GENOMIC DNA]</scope>
    <source>
        <strain evidence="8 9">TC-34</strain>
    </source>
</reference>
<evidence type="ECO:0000313" key="8">
    <source>
        <dbReference type="EMBL" id="KPV44277.1"/>
    </source>
</evidence>
<evidence type="ECO:0000256" key="3">
    <source>
        <dbReference type="ARBA" id="ARBA00022801"/>
    </source>
</evidence>
<evidence type="ECO:0000259" key="7">
    <source>
        <dbReference type="Pfam" id="PF01432"/>
    </source>
</evidence>
<accession>A0A0N8PPG7</accession>
<dbReference type="NCBIfam" id="TIGR02289">
    <property type="entry name" value="M3_not_pepF"/>
    <property type="match status" value="1"/>
</dbReference>
<feature type="domain" description="Peptidase M3A/M3B catalytic" evidence="7">
    <location>
        <begin position="167"/>
        <end position="271"/>
    </location>
</feature>
<dbReference type="PATRIC" id="fig|471514.4.peg.1955"/>
<proteinExistence type="inferred from homology"/>
<gene>
    <name evidence="8" type="ORF">AN477_08265</name>
</gene>
<keyword evidence="4 6" id="KW-0862">Zinc</keyword>
<dbReference type="OrthoDB" id="9762795at2"/>
<dbReference type="AlphaFoldDB" id="A0A0N8PPG7"/>
<dbReference type="STRING" id="471514.AN477_08265"/>
<protein>
    <recommendedName>
        <fullName evidence="7">Peptidase M3A/M3B catalytic domain-containing protein</fullName>
    </recommendedName>
</protein>
<evidence type="ECO:0000256" key="2">
    <source>
        <dbReference type="ARBA" id="ARBA00022723"/>
    </source>
</evidence>
<dbReference type="EMBL" id="LJCO01000038">
    <property type="protein sequence ID" value="KPV44277.1"/>
    <property type="molecule type" value="Genomic_DNA"/>
</dbReference>
<dbReference type="Gene3D" id="1.10.1370.30">
    <property type="match status" value="1"/>
</dbReference>
<sequence>MKASEWTYQRPDMEDLSKRFHEELTRFESATSEIEQWNVLQAINDLSDEFETMYMVAFIRHTQDTSDEQMLLEKQFFDAALPTFEGWNSEIKTALLNSKFRAELEQRMGRQVFSLAEAAVKTYAPEVEDDLRKENELSSKHMVWLAQAKIPFDGAEKSLNEMNPYYQSPDRTVRKSAWDAVYAWMSERASDFDNLYHDLVSVRTSIARKLGYENFVGLGYARMSRVDYTQADVAKFRTAVKEHVVPLLADMAEQQRQRIGVDTLTYYDKSYRFGTGNPTPKGDMDWIEGKASDMYNALSPETGAFFKFMRDNELLDLKRRPNKAMMGYCTYLAGYKSPFVFSLDNGTAFDVIVVTHEAGHAFQKYMNERFDVPEYRNPTKESAEIFSKSMELFTWPWMEQFFLEDTVKFKYDHLVSSLGEIAYVSMYDEFQEVSYAHPEWTIEERRKAFREIQRTYEPYLDANGQPYLEEGYGFHSFNHIYRVPFYTIDYALAQICAFQFWQEAQADEASAWEKYIALAKLSGSLPFQQLITRAGLRSPFEDGCVADVAATVGAYLAGVDDKAL</sequence>
<dbReference type="SUPFAM" id="SSF55486">
    <property type="entry name" value="Metalloproteases ('zincins'), catalytic domain"/>
    <property type="match status" value="1"/>
</dbReference>
<keyword evidence="2 6" id="KW-0479">Metal-binding</keyword>
<comment type="cofactor">
    <cofactor evidence="6">
        <name>Zn(2+)</name>
        <dbReference type="ChEBI" id="CHEBI:29105"/>
    </cofactor>
    <text evidence="6">Binds 1 zinc ion.</text>
</comment>
<dbReference type="RefSeq" id="WP_054968695.1">
    <property type="nucleotide sequence ID" value="NZ_LJCO01000038.1"/>
</dbReference>
<comment type="similarity">
    <text evidence="6">Belongs to the peptidase M3 family.</text>
</comment>
<dbReference type="GO" id="GO:0006508">
    <property type="term" value="P:proteolysis"/>
    <property type="evidence" value="ECO:0007669"/>
    <property type="project" value="UniProtKB-KW"/>
</dbReference>
<evidence type="ECO:0000256" key="6">
    <source>
        <dbReference type="RuleBase" id="RU003435"/>
    </source>
</evidence>
<organism evidence="8 9">
    <name type="scientific">Alicyclobacillus ferrooxydans</name>
    <dbReference type="NCBI Taxonomy" id="471514"/>
    <lineage>
        <taxon>Bacteria</taxon>
        <taxon>Bacillati</taxon>
        <taxon>Bacillota</taxon>
        <taxon>Bacilli</taxon>
        <taxon>Bacillales</taxon>
        <taxon>Alicyclobacillaceae</taxon>
        <taxon>Alicyclobacillus</taxon>
    </lineage>
</organism>
<dbReference type="GO" id="GO:0046872">
    <property type="term" value="F:metal ion binding"/>
    <property type="evidence" value="ECO:0007669"/>
    <property type="project" value="UniProtKB-UniRule"/>
</dbReference>
<dbReference type="CDD" id="cd09606">
    <property type="entry name" value="M3B_PepF"/>
    <property type="match status" value="1"/>
</dbReference>
<keyword evidence="5 6" id="KW-0482">Metalloprotease</keyword>